<comment type="caution">
    <text evidence="3">The sequence shown here is derived from an EMBL/GenBank/DDBJ whole genome shotgun (WGS) entry which is preliminary data.</text>
</comment>
<feature type="domain" description="DEAD/DEAH-box helicase" evidence="2">
    <location>
        <begin position="75"/>
        <end position="140"/>
    </location>
</feature>
<reference evidence="3 4" key="1">
    <citation type="submission" date="2024-01" db="EMBL/GenBank/DDBJ databases">
        <title>A draft genome for a cacao thread blight-causing isolate of Paramarasmius palmivorus.</title>
        <authorList>
            <person name="Baruah I.K."/>
            <person name="Bukari Y."/>
            <person name="Amoako-Attah I."/>
            <person name="Meinhardt L.W."/>
            <person name="Bailey B.A."/>
            <person name="Cohen S.P."/>
        </authorList>
    </citation>
    <scope>NUCLEOTIDE SEQUENCE [LARGE SCALE GENOMIC DNA]</scope>
    <source>
        <strain evidence="3 4">GH-12</strain>
    </source>
</reference>
<accession>A0AAW0DH67</accession>
<proteinExistence type="predicted"/>
<dbReference type="Pfam" id="PF00270">
    <property type="entry name" value="DEAD"/>
    <property type="match status" value="1"/>
</dbReference>
<feature type="region of interest" description="Disordered" evidence="1">
    <location>
        <begin position="170"/>
        <end position="200"/>
    </location>
</feature>
<dbReference type="GO" id="GO:0005524">
    <property type="term" value="F:ATP binding"/>
    <property type="evidence" value="ECO:0007669"/>
    <property type="project" value="InterPro"/>
</dbReference>
<evidence type="ECO:0000259" key="2">
    <source>
        <dbReference type="Pfam" id="PF00270"/>
    </source>
</evidence>
<keyword evidence="4" id="KW-1185">Reference proteome</keyword>
<dbReference type="InterPro" id="IPR027417">
    <property type="entry name" value="P-loop_NTPase"/>
</dbReference>
<dbReference type="InterPro" id="IPR011545">
    <property type="entry name" value="DEAD/DEAH_box_helicase_dom"/>
</dbReference>
<name>A0AAW0DH67_9AGAR</name>
<dbReference type="GO" id="GO:0003676">
    <property type="term" value="F:nucleic acid binding"/>
    <property type="evidence" value="ECO:0007669"/>
    <property type="project" value="InterPro"/>
</dbReference>
<dbReference type="EMBL" id="JAYKXP010000014">
    <property type="protein sequence ID" value="KAK7051030.1"/>
    <property type="molecule type" value="Genomic_DNA"/>
</dbReference>
<protein>
    <recommendedName>
        <fullName evidence="2">DEAD/DEAH-box helicase domain-containing protein</fullName>
    </recommendedName>
</protein>
<evidence type="ECO:0000313" key="3">
    <source>
        <dbReference type="EMBL" id="KAK7051030.1"/>
    </source>
</evidence>
<evidence type="ECO:0000313" key="4">
    <source>
        <dbReference type="Proteomes" id="UP001383192"/>
    </source>
</evidence>
<evidence type="ECO:0000256" key="1">
    <source>
        <dbReference type="SAM" id="MobiDB-lite"/>
    </source>
</evidence>
<sequence>MDDSDLAILRVQVQSVMEMSVTQLEAVINDKKIGLSSDYPHRYISTLQDDNLALALKAIIIGYLITDGREISRELQVDAVRMSYEKDSAVFAGTGSGKTLIIAILIWMTGDRKVCFTVSPLKRLQSTQAKDFRLKYKIPKLAINGETDRTVKFWLARAGFVNGLGSSVDESTSMGGEIGGSTTSVSGSVDSGAQKMEGNG</sequence>
<gene>
    <name evidence="3" type="ORF">VNI00_005142</name>
</gene>
<organism evidence="3 4">
    <name type="scientific">Paramarasmius palmivorus</name>
    <dbReference type="NCBI Taxonomy" id="297713"/>
    <lineage>
        <taxon>Eukaryota</taxon>
        <taxon>Fungi</taxon>
        <taxon>Dikarya</taxon>
        <taxon>Basidiomycota</taxon>
        <taxon>Agaricomycotina</taxon>
        <taxon>Agaricomycetes</taxon>
        <taxon>Agaricomycetidae</taxon>
        <taxon>Agaricales</taxon>
        <taxon>Marasmiineae</taxon>
        <taxon>Marasmiaceae</taxon>
        <taxon>Paramarasmius</taxon>
    </lineage>
</organism>
<dbReference type="SUPFAM" id="SSF52540">
    <property type="entry name" value="P-loop containing nucleoside triphosphate hydrolases"/>
    <property type="match status" value="1"/>
</dbReference>
<dbReference type="Gene3D" id="3.40.50.300">
    <property type="entry name" value="P-loop containing nucleotide triphosphate hydrolases"/>
    <property type="match status" value="1"/>
</dbReference>
<feature type="compositionally biased region" description="Low complexity" evidence="1">
    <location>
        <begin position="180"/>
        <end position="192"/>
    </location>
</feature>
<dbReference type="Proteomes" id="UP001383192">
    <property type="component" value="Unassembled WGS sequence"/>
</dbReference>
<dbReference type="AlphaFoldDB" id="A0AAW0DH67"/>